<dbReference type="SUPFAM" id="SSF50969">
    <property type="entry name" value="YVTN repeat-like/Quinoprotein amine dehydrogenase"/>
    <property type="match status" value="1"/>
</dbReference>
<protein>
    <submittedName>
        <fullName evidence="1">Uncharacterized protein</fullName>
    </submittedName>
</protein>
<feature type="non-terminal residue" evidence="1">
    <location>
        <position position="252"/>
    </location>
</feature>
<reference evidence="1" key="1">
    <citation type="journal article" date="2014" name="Front. Microbiol.">
        <title>High frequency of phylogenetically diverse reductive dehalogenase-homologous genes in deep subseafloor sedimentary metagenomes.</title>
        <authorList>
            <person name="Kawai M."/>
            <person name="Futagami T."/>
            <person name="Toyoda A."/>
            <person name="Takaki Y."/>
            <person name="Nishi S."/>
            <person name="Hori S."/>
            <person name="Arai W."/>
            <person name="Tsubouchi T."/>
            <person name="Morono Y."/>
            <person name="Uchiyama I."/>
            <person name="Ito T."/>
            <person name="Fujiyama A."/>
            <person name="Inagaki F."/>
            <person name="Takami H."/>
        </authorList>
    </citation>
    <scope>NUCLEOTIDE SEQUENCE</scope>
    <source>
        <strain evidence="1">Expedition CK06-06</strain>
    </source>
</reference>
<name>X0XLA5_9ZZZZ</name>
<proteinExistence type="predicted"/>
<feature type="non-terminal residue" evidence="1">
    <location>
        <position position="1"/>
    </location>
</feature>
<organism evidence="1">
    <name type="scientific">marine sediment metagenome</name>
    <dbReference type="NCBI Taxonomy" id="412755"/>
    <lineage>
        <taxon>unclassified sequences</taxon>
        <taxon>metagenomes</taxon>
        <taxon>ecological metagenomes</taxon>
    </lineage>
</organism>
<gene>
    <name evidence="1" type="ORF">S01H1_63668</name>
</gene>
<dbReference type="InterPro" id="IPR011044">
    <property type="entry name" value="Quino_amine_DH_bsu"/>
</dbReference>
<dbReference type="AlphaFoldDB" id="X0XLA5"/>
<accession>X0XLA5</accession>
<comment type="caution">
    <text evidence="1">The sequence shown here is derived from an EMBL/GenBank/DDBJ whole genome shotgun (WGS) entry which is preliminary data.</text>
</comment>
<evidence type="ECO:0000313" key="1">
    <source>
        <dbReference type="EMBL" id="GAG37438.1"/>
    </source>
</evidence>
<dbReference type="EMBL" id="BARS01041919">
    <property type="protein sequence ID" value="GAG37438.1"/>
    <property type="molecule type" value="Genomic_DNA"/>
</dbReference>
<sequence length="252" mass="28420">GTWDDWFKPSEKVDFSKGVMLGYWSHDSKEFYAWKNLYTIDIESFMNGEPATTFIKQVSSSHADEFYHPFVSPDGRRLFGLSNASDVYTGYGLLKIINVNGSGYKEFVPAHRPADSGFDVSHGWLGNEHAWYMVQIGKIRTPQCCYHDLPVFDVDDGSHSGSLDIPDPDGVDVFYDGFGHPTFSSEAYSIGEGNGLVAGHGRYPSRSNGGISTTLTGNTKYWSQDPRTRELQYILDRTRYPAFRPYGFHDNF</sequence>